<feature type="domain" description="Thioesterase" evidence="8">
    <location>
        <begin position="51"/>
        <end position="121"/>
    </location>
</feature>
<evidence type="ECO:0000256" key="5">
    <source>
        <dbReference type="ARBA" id="ARBA00038894"/>
    </source>
</evidence>
<evidence type="ECO:0000256" key="2">
    <source>
        <dbReference type="ARBA" id="ARBA00035880"/>
    </source>
</evidence>
<dbReference type="Pfam" id="PF03061">
    <property type="entry name" value="4HBT"/>
    <property type="match status" value="1"/>
</dbReference>
<evidence type="ECO:0000256" key="7">
    <source>
        <dbReference type="ARBA" id="ARBA00048062"/>
    </source>
</evidence>
<comment type="catalytic activity">
    <reaction evidence="7">
        <text>a medium-chain fatty acyl-CoA + H2O = a medium-chain fatty acid + CoA + H(+)</text>
        <dbReference type="Rhea" id="RHEA:68184"/>
        <dbReference type="ChEBI" id="CHEBI:15377"/>
        <dbReference type="ChEBI" id="CHEBI:15378"/>
        <dbReference type="ChEBI" id="CHEBI:57287"/>
        <dbReference type="ChEBI" id="CHEBI:59558"/>
        <dbReference type="ChEBI" id="CHEBI:90546"/>
    </reaction>
</comment>
<dbReference type="Gene3D" id="3.10.129.10">
    <property type="entry name" value="Hotdog Thioesterase"/>
    <property type="match status" value="1"/>
</dbReference>
<organism evidence="9 10">
    <name type="scientific">Ornithinimicrobium cryptoxanthini</name>
    <dbReference type="NCBI Taxonomy" id="2934161"/>
    <lineage>
        <taxon>Bacteria</taxon>
        <taxon>Bacillati</taxon>
        <taxon>Actinomycetota</taxon>
        <taxon>Actinomycetes</taxon>
        <taxon>Micrococcales</taxon>
        <taxon>Ornithinimicrobiaceae</taxon>
        <taxon>Ornithinimicrobium</taxon>
    </lineage>
</organism>
<evidence type="ECO:0000256" key="4">
    <source>
        <dbReference type="ARBA" id="ARBA00038381"/>
    </source>
</evidence>
<evidence type="ECO:0000313" key="10">
    <source>
        <dbReference type="Proteomes" id="UP001056535"/>
    </source>
</evidence>
<dbReference type="PANTHER" id="PTHR43240:SF20">
    <property type="entry name" value="MEDIUM_LONG-CHAIN ACYL-COA THIOESTERASE YIGI"/>
    <property type="match status" value="1"/>
</dbReference>
<dbReference type="NCBIfam" id="TIGR00369">
    <property type="entry name" value="unchar_dom_1"/>
    <property type="match status" value="1"/>
</dbReference>
<dbReference type="EMBL" id="CP099490">
    <property type="protein sequence ID" value="USQ76275.1"/>
    <property type="molecule type" value="Genomic_DNA"/>
</dbReference>
<comment type="similarity">
    <text evidence="4">Belongs to the YigI thioesterase family.</text>
</comment>
<evidence type="ECO:0000256" key="6">
    <source>
        <dbReference type="ARBA" id="ARBA00040062"/>
    </source>
</evidence>
<comment type="catalytic activity">
    <reaction evidence="2">
        <text>a fatty acyl-CoA + H2O = a fatty acid + CoA + H(+)</text>
        <dbReference type="Rhea" id="RHEA:16781"/>
        <dbReference type="ChEBI" id="CHEBI:15377"/>
        <dbReference type="ChEBI" id="CHEBI:15378"/>
        <dbReference type="ChEBI" id="CHEBI:28868"/>
        <dbReference type="ChEBI" id="CHEBI:57287"/>
        <dbReference type="ChEBI" id="CHEBI:77636"/>
        <dbReference type="EC" id="3.1.2.20"/>
    </reaction>
</comment>
<evidence type="ECO:0000259" key="8">
    <source>
        <dbReference type="Pfam" id="PF03061"/>
    </source>
</evidence>
<dbReference type="CDD" id="cd03443">
    <property type="entry name" value="PaaI_thioesterase"/>
    <property type="match status" value="1"/>
</dbReference>
<keyword evidence="10" id="KW-1185">Reference proteome</keyword>
<dbReference type="PANTHER" id="PTHR43240">
    <property type="entry name" value="1,4-DIHYDROXY-2-NAPHTHOYL-COA THIOESTERASE 1"/>
    <property type="match status" value="1"/>
</dbReference>
<evidence type="ECO:0000256" key="3">
    <source>
        <dbReference type="ARBA" id="ARBA00036002"/>
    </source>
</evidence>
<protein>
    <recommendedName>
        <fullName evidence="6">Medium/long-chain acyl-CoA thioesterase YigI</fullName>
        <ecNumber evidence="5">3.1.2.20</ecNumber>
    </recommendedName>
</protein>
<comment type="catalytic activity">
    <reaction evidence="3">
        <text>a long-chain fatty acyl-CoA + H2O = a long-chain fatty acid + CoA + H(+)</text>
        <dbReference type="Rhea" id="RHEA:67680"/>
        <dbReference type="ChEBI" id="CHEBI:15377"/>
        <dbReference type="ChEBI" id="CHEBI:15378"/>
        <dbReference type="ChEBI" id="CHEBI:57287"/>
        <dbReference type="ChEBI" id="CHEBI:57560"/>
        <dbReference type="ChEBI" id="CHEBI:83139"/>
    </reaction>
</comment>
<proteinExistence type="inferred from homology"/>
<gene>
    <name evidence="9" type="ORF">NF557_17080</name>
</gene>
<dbReference type="InterPro" id="IPR029069">
    <property type="entry name" value="HotDog_dom_sf"/>
</dbReference>
<dbReference type="InterPro" id="IPR003736">
    <property type="entry name" value="PAAI_dom"/>
</dbReference>
<dbReference type="Proteomes" id="UP001056535">
    <property type="component" value="Chromosome"/>
</dbReference>
<dbReference type="EC" id="3.1.2.20" evidence="5"/>
<dbReference type="InterPro" id="IPR006683">
    <property type="entry name" value="Thioestr_dom"/>
</dbReference>
<sequence>MQIRNEHFGEVVRASFARQLFMEHLGAELTSVEPGAVQIEVPNRSALTQQHGFFHAGVTTSIADSACGYAALTLMPAGSEVLSVEFKINLMAPGRGERLVARSTVVRSGRTITVCQGDVYAVAPDGAESHCATMVATMMRVEAPSPD</sequence>
<dbReference type="SUPFAM" id="SSF54637">
    <property type="entry name" value="Thioesterase/thiol ester dehydrase-isomerase"/>
    <property type="match status" value="1"/>
</dbReference>
<evidence type="ECO:0000313" key="9">
    <source>
        <dbReference type="EMBL" id="USQ76275.1"/>
    </source>
</evidence>
<accession>A0ABY4YIE6</accession>
<evidence type="ECO:0000256" key="1">
    <source>
        <dbReference type="ARBA" id="ARBA00022801"/>
    </source>
</evidence>
<keyword evidence="1" id="KW-0378">Hydrolase</keyword>
<name>A0ABY4YIE6_9MICO</name>
<dbReference type="RefSeq" id="WP_252620970.1">
    <property type="nucleotide sequence ID" value="NZ_CP099490.1"/>
</dbReference>
<reference evidence="9" key="1">
    <citation type="submission" date="2022-06" db="EMBL/GenBank/DDBJ databases">
        <title>Ornithinimicrobium JY.X270.</title>
        <authorList>
            <person name="Huang Y."/>
        </authorList>
    </citation>
    <scope>NUCLEOTIDE SEQUENCE</scope>
    <source>
        <strain evidence="9">JY.X270</strain>
    </source>
</reference>